<proteinExistence type="predicted"/>
<evidence type="ECO:0000313" key="1">
    <source>
        <dbReference type="EMBL" id="MBC9812916.1"/>
    </source>
</evidence>
<comment type="caution">
    <text evidence="1">The sequence shown here is derived from an EMBL/GenBank/DDBJ whole genome shotgun (WGS) entry which is preliminary data.</text>
</comment>
<gene>
    <name evidence="1" type="ORF">H9Y05_10585</name>
</gene>
<reference evidence="1" key="1">
    <citation type="submission" date="2020-09" db="EMBL/GenBank/DDBJ databases">
        <title>Taishania pollutisoli gen. nov., sp. nov., Isolated from Tetrabromobisphenol A-Contaminated Soil.</title>
        <authorList>
            <person name="Chen Q."/>
        </authorList>
    </citation>
    <scope>NUCLEOTIDE SEQUENCE</scope>
    <source>
        <strain evidence="1">CZZ-1</strain>
    </source>
</reference>
<dbReference type="EMBL" id="JACVEL010000006">
    <property type="protein sequence ID" value="MBC9812916.1"/>
    <property type="molecule type" value="Genomic_DNA"/>
</dbReference>
<sequence>MKTILFIFSFLLVNGVIAQLNISTNFRQNAVWDNEGEKWDVYSTDEGGTLFVFNKELTTFRHTTATISSDYYIKKWDYNEEELKYTMTVTSDAGNEYEMIIDGVNNCVAFFYWYEEEYYLVRHTIKNTWFNE</sequence>
<protein>
    <submittedName>
        <fullName evidence="1">Uncharacterized protein</fullName>
    </submittedName>
</protein>
<evidence type="ECO:0000313" key="2">
    <source>
        <dbReference type="Proteomes" id="UP000652681"/>
    </source>
</evidence>
<accession>A0A8J6P9U1</accession>
<dbReference type="AlphaFoldDB" id="A0A8J6P9U1"/>
<name>A0A8J6P9U1_9FLAO</name>
<keyword evidence="2" id="KW-1185">Reference proteome</keyword>
<dbReference type="Proteomes" id="UP000652681">
    <property type="component" value="Unassembled WGS sequence"/>
</dbReference>
<organism evidence="1 2">
    <name type="scientific">Taishania pollutisoli</name>
    <dbReference type="NCBI Taxonomy" id="2766479"/>
    <lineage>
        <taxon>Bacteria</taxon>
        <taxon>Pseudomonadati</taxon>
        <taxon>Bacteroidota</taxon>
        <taxon>Flavobacteriia</taxon>
        <taxon>Flavobacteriales</taxon>
        <taxon>Crocinitomicaceae</taxon>
        <taxon>Taishania</taxon>
    </lineage>
</organism>
<dbReference type="RefSeq" id="WP_163492484.1">
    <property type="nucleotide sequence ID" value="NZ_JACVEL010000006.1"/>
</dbReference>